<feature type="compositionally biased region" description="Basic and acidic residues" evidence="1">
    <location>
        <begin position="125"/>
        <end position="135"/>
    </location>
</feature>
<proteinExistence type="predicted"/>
<accession>A0A9P6QYD5</accession>
<organism evidence="2 3">
    <name type="scientific">Linnemannia gamsii</name>
    <dbReference type="NCBI Taxonomy" id="64522"/>
    <lineage>
        <taxon>Eukaryota</taxon>
        <taxon>Fungi</taxon>
        <taxon>Fungi incertae sedis</taxon>
        <taxon>Mucoromycota</taxon>
        <taxon>Mortierellomycotina</taxon>
        <taxon>Mortierellomycetes</taxon>
        <taxon>Mortierellales</taxon>
        <taxon>Mortierellaceae</taxon>
        <taxon>Linnemannia</taxon>
    </lineage>
</organism>
<feature type="compositionally biased region" description="Basic and acidic residues" evidence="1">
    <location>
        <begin position="153"/>
        <end position="165"/>
    </location>
</feature>
<evidence type="ECO:0000313" key="2">
    <source>
        <dbReference type="EMBL" id="KAG0304502.1"/>
    </source>
</evidence>
<protein>
    <submittedName>
        <fullName evidence="2">Uncharacterized protein</fullName>
    </submittedName>
</protein>
<dbReference type="Proteomes" id="UP000823405">
    <property type="component" value="Unassembled WGS sequence"/>
</dbReference>
<evidence type="ECO:0000313" key="3">
    <source>
        <dbReference type="Proteomes" id="UP000823405"/>
    </source>
</evidence>
<feature type="region of interest" description="Disordered" evidence="1">
    <location>
        <begin position="118"/>
        <end position="165"/>
    </location>
</feature>
<dbReference type="AlphaFoldDB" id="A0A9P6QYD5"/>
<comment type="caution">
    <text evidence="2">The sequence shown here is derived from an EMBL/GenBank/DDBJ whole genome shotgun (WGS) entry which is preliminary data.</text>
</comment>
<dbReference type="EMBL" id="JAAAIN010001300">
    <property type="protein sequence ID" value="KAG0304502.1"/>
    <property type="molecule type" value="Genomic_DNA"/>
</dbReference>
<name>A0A9P6QYD5_9FUNG</name>
<keyword evidence="3" id="KW-1185">Reference proteome</keyword>
<dbReference type="OrthoDB" id="2445046at2759"/>
<evidence type="ECO:0000256" key="1">
    <source>
        <dbReference type="SAM" id="MobiDB-lite"/>
    </source>
</evidence>
<sequence length="689" mass="77813">MEQQDHVNALSDVFMTFLRAMEMTVNKRVEEKLAARVEEEMEARVEELAARVEERLAAKRKEYTTSPLSSPMASCHSMHLEQTSALPDWGIIETDTAPHPLEQSPPFMKFQTFGDTDDCMTDSDEEKKTLSKDRSCTNGLIAPEMDGSSGRSSDPEHTSPDCSPRDVAETLTMVHFAPVYDHQSCYEYPNGDVVETIELLPSDEVRRAMSTGWACLTLQSWSGAVELDDEVAVESIDGVMKPNNETFKVMLKNDIRTHKLVKKGLLEEVKIARRLCFGVYRCPHCTYSDRPRIPQNGKKNSDTAPLPPKSKCFTHKCELVWHRCTASMVSLFYHGRLKAEVHHIGIHNHEKPPPLRADVISKRAFDQRVVAAPERTPGKLTIGNGLQGPAGDLHEAYHHVGRIARERHKLLGKTKTTATMASFLGLEKTLGIEFFGSSSFRAKDGHITLQTRFMRETLAERQSCLQSDSVHGMIKDPQYGADIYVSFTSGYCAALERSIPLVVTILFVNRAIQSHSFVPPAKKDRFKDLTLKLLEPQDQNSFMTTVEDLLQHFPKVKSWLNWYLNDQRGPLIFPALCMTDCSRLARDTNSQESIGAEFKKLIPIGNIHESIQGIVSLLRRYQKRDELKKRGQKTVYRTPKTPSYLNKKSSNYLNDGRAPTPDAPDIKTYRELFSKEPDSIGKFLEPALL</sequence>
<gene>
    <name evidence="2" type="ORF">BGZ97_001470</name>
</gene>
<reference evidence="2" key="1">
    <citation type="journal article" date="2020" name="Fungal Divers.">
        <title>Resolving the Mortierellaceae phylogeny through synthesis of multi-gene phylogenetics and phylogenomics.</title>
        <authorList>
            <person name="Vandepol N."/>
            <person name="Liber J."/>
            <person name="Desiro A."/>
            <person name="Na H."/>
            <person name="Kennedy M."/>
            <person name="Barry K."/>
            <person name="Grigoriev I.V."/>
            <person name="Miller A.N."/>
            <person name="O'Donnell K."/>
            <person name="Stajich J.E."/>
            <person name="Bonito G."/>
        </authorList>
    </citation>
    <scope>NUCLEOTIDE SEQUENCE</scope>
    <source>
        <strain evidence="2">NVP60</strain>
    </source>
</reference>